<protein>
    <submittedName>
        <fullName evidence="3">Diguanylate cyclase</fullName>
    </submittedName>
</protein>
<dbReference type="SUPFAM" id="SSF103190">
    <property type="entry name" value="Sensory domain-like"/>
    <property type="match status" value="1"/>
</dbReference>
<keyword evidence="1" id="KW-0472">Membrane</keyword>
<dbReference type="Gene3D" id="3.30.70.270">
    <property type="match status" value="1"/>
</dbReference>
<keyword evidence="1" id="KW-1133">Transmembrane helix</keyword>
<dbReference type="CDD" id="cd01949">
    <property type="entry name" value="GGDEF"/>
    <property type="match status" value="1"/>
</dbReference>
<accession>A0A4U0FCW4</accession>
<dbReference type="PROSITE" id="PS50887">
    <property type="entry name" value="GGDEF"/>
    <property type="match status" value="1"/>
</dbReference>
<dbReference type="EMBL" id="SUPK01000007">
    <property type="protein sequence ID" value="TJY41122.1"/>
    <property type="molecule type" value="Genomic_DNA"/>
</dbReference>
<dbReference type="FunFam" id="3.30.70.270:FF:000001">
    <property type="entry name" value="Diguanylate cyclase domain protein"/>
    <property type="match status" value="1"/>
</dbReference>
<dbReference type="AlphaFoldDB" id="A0A4U0FCW4"/>
<evidence type="ECO:0000259" key="2">
    <source>
        <dbReference type="PROSITE" id="PS50887"/>
    </source>
</evidence>
<sequence>MQSSKGITLRTALSLLVIFSVLLTGLVGGYTSMKAIRNSLAASYLESNSQYAKKLAMDTNDMLGIMQKSLGDIAKAAANPHFGETEFNLQYTRTQQYFNSILYVDSNRVVRQTSLQNQVTKGTQLTSAASRLANESKVPLISEPYIGTTGRLILLITSPVFRKDGTYAGFVGGTIYLQEDNALSRLLGHHFYGNGSYMYVVDATGHLIFHPDKNRINEAVKNNPVIENVLRGQSGAQEVVNSKGDPFFAGYAFVPKSGWGVVSQTPITVIEGPQKRLINRMLLESLPMLGLILLFVWLVAHYMAKPLYQLAKYSEEAASGRSETAASPPVVKSRIYEVNQLNQRILQHLNQLNHEIQMDGLTRLANRKAFDLTIHEWVNAKVPFSLLLLDIDHFKDVNDTFGHLTGDHVLQFLASIMPTVSREHDLCFRFGGEEFGILVKKADAITAAEIAERLRAKLAESISPTGAAVTVSIGISSYDGGDLFPDELIETADAALYRSKAEGRNKVNVG</sequence>
<dbReference type="InterPro" id="IPR043128">
    <property type="entry name" value="Rev_trsase/Diguanyl_cyclase"/>
</dbReference>
<evidence type="ECO:0000313" key="4">
    <source>
        <dbReference type="Proteomes" id="UP000309673"/>
    </source>
</evidence>
<comment type="caution">
    <text evidence="3">The sequence shown here is derived from an EMBL/GenBank/DDBJ whole genome shotgun (WGS) entry which is preliminary data.</text>
</comment>
<dbReference type="InterPro" id="IPR029151">
    <property type="entry name" value="Sensor-like_sf"/>
</dbReference>
<dbReference type="PANTHER" id="PTHR45138">
    <property type="entry name" value="REGULATORY COMPONENTS OF SENSORY TRANSDUCTION SYSTEM"/>
    <property type="match status" value="1"/>
</dbReference>
<organism evidence="3 4">
    <name type="scientific">Cohnella pontilimi</name>
    <dbReference type="NCBI Taxonomy" id="2564100"/>
    <lineage>
        <taxon>Bacteria</taxon>
        <taxon>Bacillati</taxon>
        <taxon>Bacillota</taxon>
        <taxon>Bacilli</taxon>
        <taxon>Bacillales</taxon>
        <taxon>Paenibacillaceae</taxon>
        <taxon>Cohnella</taxon>
    </lineage>
</organism>
<dbReference type="Pfam" id="PF00990">
    <property type="entry name" value="GGDEF"/>
    <property type="match status" value="1"/>
</dbReference>
<keyword evidence="1" id="KW-0812">Transmembrane</keyword>
<dbReference type="CDD" id="cd12912">
    <property type="entry name" value="PDC2_MCP_like"/>
    <property type="match status" value="1"/>
</dbReference>
<keyword evidence="4" id="KW-1185">Reference proteome</keyword>
<feature type="transmembrane region" description="Helical" evidence="1">
    <location>
        <begin position="286"/>
        <end position="304"/>
    </location>
</feature>
<dbReference type="GO" id="GO:0052621">
    <property type="term" value="F:diguanylate cyclase activity"/>
    <property type="evidence" value="ECO:0007669"/>
    <property type="project" value="TreeGrafter"/>
</dbReference>
<dbReference type="GO" id="GO:0043709">
    <property type="term" value="P:cell adhesion involved in single-species biofilm formation"/>
    <property type="evidence" value="ECO:0007669"/>
    <property type="project" value="TreeGrafter"/>
</dbReference>
<feature type="domain" description="GGDEF" evidence="2">
    <location>
        <begin position="382"/>
        <end position="510"/>
    </location>
</feature>
<dbReference type="OrthoDB" id="9759607at2"/>
<dbReference type="NCBIfam" id="TIGR00254">
    <property type="entry name" value="GGDEF"/>
    <property type="match status" value="1"/>
</dbReference>
<dbReference type="InterPro" id="IPR050469">
    <property type="entry name" value="Diguanylate_Cyclase"/>
</dbReference>
<evidence type="ECO:0000313" key="3">
    <source>
        <dbReference type="EMBL" id="TJY41122.1"/>
    </source>
</evidence>
<evidence type="ECO:0000256" key="1">
    <source>
        <dbReference type="SAM" id="Phobius"/>
    </source>
</evidence>
<dbReference type="InterPro" id="IPR029787">
    <property type="entry name" value="Nucleotide_cyclase"/>
</dbReference>
<dbReference type="CDD" id="cd18773">
    <property type="entry name" value="PDC1_HK_sensor"/>
    <property type="match status" value="1"/>
</dbReference>
<dbReference type="PANTHER" id="PTHR45138:SF9">
    <property type="entry name" value="DIGUANYLATE CYCLASE DGCM-RELATED"/>
    <property type="match status" value="1"/>
</dbReference>
<dbReference type="SMART" id="SM00267">
    <property type="entry name" value="GGDEF"/>
    <property type="match status" value="1"/>
</dbReference>
<dbReference type="RefSeq" id="WP_136778750.1">
    <property type="nucleotide sequence ID" value="NZ_SUPK01000007.1"/>
</dbReference>
<proteinExistence type="predicted"/>
<dbReference type="GO" id="GO:0005886">
    <property type="term" value="C:plasma membrane"/>
    <property type="evidence" value="ECO:0007669"/>
    <property type="project" value="TreeGrafter"/>
</dbReference>
<dbReference type="SUPFAM" id="SSF55073">
    <property type="entry name" value="Nucleotide cyclase"/>
    <property type="match status" value="1"/>
</dbReference>
<dbReference type="InterPro" id="IPR000160">
    <property type="entry name" value="GGDEF_dom"/>
</dbReference>
<name>A0A4U0FCW4_9BACL</name>
<dbReference type="Gene3D" id="3.30.450.20">
    <property type="entry name" value="PAS domain"/>
    <property type="match status" value="1"/>
</dbReference>
<reference evidence="3 4" key="1">
    <citation type="submission" date="2019-04" db="EMBL/GenBank/DDBJ databases">
        <title>Cohnella sp. nov., isolated from soil.</title>
        <authorList>
            <person name="Kim W."/>
        </authorList>
    </citation>
    <scope>NUCLEOTIDE SEQUENCE [LARGE SCALE GENOMIC DNA]</scope>
    <source>
        <strain evidence="3 4">CAU 1483</strain>
    </source>
</reference>
<dbReference type="Proteomes" id="UP000309673">
    <property type="component" value="Unassembled WGS sequence"/>
</dbReference>
<gene>
    <name evidence="3" type="ORF">E5161_15625</name>
</gene>
<dbReference type="GO" id="GO:1902201">
    <property type="term" value="P:negative regulation of bacterial-type flagellum-dependent cell motility"/>
    <property type="evidence" value="ECO:0007669"/>
    <property type="project" value="TreeGrafter"/>
</dbReference>